<dbReference type="PANTHER" id="PTHR39339">
    <property type="entry name" value="SLR1444 PROTEIN"/>
    <property type="match status" value="1"/>
</dbReference>
<feature type="domain" description="CHAD" evidence="1">
    <location>
        <begin position="1"/>
        <end position="255"/>
    </location>
</feature>
<dbReference type="RefSeq" id="WP_067665912.1">
    <property type="nucleotide sequence ID" value="NZ_FQXG01000009.1"/>
</dbReference>
<dbReference type="SMART" id="SM00880">
    <property type="entry name" value="CHAD"/>
    <property type="match status" value="1"/>
</dbReference>
<dbReference type="InterPro" id="IPR038186">
    <property type="entry name" value="CHAD_dom_sf"/>
</dbReference>
<dbReference type="Proteomes" id="UP000184268">
    <property type="component" value="Unassembled WGS sequence"/>
</dbReference>
<evidence type="ECO:0000313" key="3">
    <source>
        <dbReference type="Proteomes" id="UP000184268"/>
    </source>
</evidence>
<protein>
    <submittedName>
        <fullName evidence="2">CHAD domain-containing protein</fullName>
    </submittedName>
</protein>
<dbReference type="Pfam" id="PF05235">
    <property type="entry name" value="CHAD"/>
    <property type="match status" value="1"/>
</dbReference>
<name>A0A1M5Z3K8_9GAMM</name>
<gene>
    <name evidence="2" type="ORF">SAMN02745129_4586</name>
</gene>
<proteinExistence type="predicted"/>
<accession>A0A1M5Z3K8</accession>
<dbReference type="OrthoDB" id="9810154at2"/>
<dbReference type="Gene3D" id="1.40.20.10">
    <property type="entry name" value="CHAD domain"/>
    <property type="match status" value="1"/>
</dbReference>
<dbReference type="PROSITE" id="PS51708">
    <property type="entry name" value="CHAD"/>
    <property type="match status" value="1"/>
</dbReference>
<organism evidence="2 3">
    <name type="scientific">Ferrimonas marina</name>
    <dbReference type="NCBI Taxonomy" id="299255"/>
    <lineage>
        <taxon>Bacteria</taxon>
        <taxon>Pseudomonadati</taxon>
        <taxon>Pseudomonadota</taxon>
        <taxon>Gammaproteobacteria</taxon>
        <taxon>Alteromonadales</taxon>
        <taxon>Ferrimonadaceae</taxon>
        <taxon>Ferrimonas</taxon>
    </lineage>
</organism>
<sequence length="258" mass="29615">MNLGVEGAIQQRVLRLYQQALAQLPGVELGADVEALHQYRVNLRKGCSLLRLYRSLLAHTPASSLCLSLRAQCRVANRLRDLDVFHQQLPDGPLRDCIAGLRFEARTVLLSSLGELARERELCLALLTLTWSEQGQSFDQATVQVEHKVARQLEKKRQCAIRRQRSEDWHALRIMIKKQRYFSEQCLGEGKLSWQKAWQQRLGEFNDLCCQLEMLEQLEASVPTLADALQARQRQTRQALERQKAALVSLAETELHRH</sequence>
<dbReference type="STRING" id="299255.SAMN02745129_4586"/>
<keyword evidence="3" id="KW-1185">Reference proteome</keyword>
<dbReference type="PANTHER" id="PTHR39339:SF1">
    <property type="entry name" value="CHAD DOMAIN-CONTAINING PROTEIN"/>
    <property type="match status" value="1"/>
</dbReference>
<dbReference type="InterPro" id="IPR007899">
    <property type="entry name" value="CHAD_dom"/>
</dbReference>
<evidence type="ECO:0000313" key="2">
    <source>
        <dbReference type="EMBL" id="SHI18856.1"/>
    </source>
</evidence>
<evidence type="ECO:0000259" key="1">
    <source>
        <dbReference type="PROSITE" id="PS51708"/>
    </source>
</evidence>
<reference evidence="2 3" key="1">
    <citation type="submission" date="2016-11" db="EMBL/GenBank/DDBJ databases">
        <authorList>
            <person name="Jaros S."/>
            <person name="Januszkiewicz K."/>
            <person name="Wedrychowicz H."/>
        </authorList>
    </citation>
    <scope>NUCLEOTIDE SEQUENCE [LARGE SCALE GENOMIC DNA]</scope>
    <source>
        <strain evidence="2 3">DSM 16917</strain>
    </source>
</reference>
<dbReference type="EMBL" id="FQXG01000009">
    <property type="protein sequence ID" value="SHI18856.1"/>
    <property type="molecule type" value="Genomic_DNA"/>
</dbReference>
<dbReference type="AlphaFoldDB" id="A0A1M5Z3K8"/>